<comment type="cofactor">
    <cofactor evidence="1">
        <name>pyridoxal 5'-phosphate</name>
        <dbReference type="ChEBI" id="CHEBI:597326"/>
    </cofactor>
</comment>
<name>H2Y4L0_CIOSA</name>
<dbReference type="GO" id="GO:0006520">
    <property type="term" value="P:amino acid metabolic process"/>
    <property type="evidence" value="ECO:0007669"/>
    <property type="project" value="InterPro"/>
</dbReference>
<reference evidence="7" key="2">
    <citation type="submission" date="2025-08" db="UniProtKB">
        <authorList>
            <consortium name="Ensembl"/>
        </authorList>
    </citation>
    <scope>IDENTIFICATION</scope>
</reference>
<dbReference type="Pfam" id="PF00155">
    <property type="entry name" value="Aminotran_1_2"/>
    <property type="match status" value="1"/>
</dbReference>
<dbReference type="Gene3D" id="3.40.640.10">
    <property type="entry name" value="Type I PLP-dependent aspartate aminotransferase-like (Major domain)"/>
    <property type="match status" value="1"/>
</dbReference>
<evidence type="ECO:0000256" key="5">
    <source>
        <dbReference type="ARBA" id="ARBA00022898"/>
    </source>
</evidence>
<organism evidence="7 8">
    <name type="scientific">Ciona savignyi</name>
    <name type="common">Pacific transparent sea squirt</name>
    <dbReference type="NCBI Taxonomy" id="51511"/>
    <lineage>
        <taxon>Eukaryota</taxon>
        <taxon>Metazoa</taxon>
        <taxon>Chordata</taxon>
        <taxon>Tunicata</taxon>
        <taxon>Ascidiacea</taxon>
        <taxon>Phlebobranchia</taxon>
        <taxon>Cionidae</taxon>
        <taxon>Ciona</taxon>
    </lineage>
</organism>
<keyword evidence="5" id="KW-0663">Pyridoxal phosphate</keyword>
<protein>
    <recommendedName>
        <fullName evidence="6">Aminotransferase class I/classII large domain-containing protein</fullName>
    </recommendedName>
</protein>
<dbReference type="GeneTree" id="ENSGT00940000176715"/>
<dbReference type="PANTHER" id="PTHR46383:SF1">
    <property type="entry name" value="ASPARTATE AMINOTRANSFERASE"/>
    <property type="match status" value="1"/>
</dbReference>
<dbReference type="InterPro" id="IPR004839">
    <property type="entry name" value="Aminotransferase_I/II_large"/>
</dbReference>
<dbReference type="InterPro" id="IPR015421">
    <property type="entry name" value="PyrdxlP-dep_Trfase_major"/>
</dbReference>
<dbReference type="HOGENOM" id="CLU_1839588_0_0_1"/>
<evidence type="ECO:0000259" key="6">
    <source>
        <dbReference type="Pfam" id="PF00155"/>
    </source>
</evidence>
<dbReference type="AlphaFoldDB" id="H2Y4L0"/>
<comment type="similarity">
    <text evidence="2">Belongs to the class-I pyridoxal-phosphate-dependent aminotransferase family.</text>
</comment>
<feature type="domain" description="Aminotransferase class I/classII large" evidence="6">
    <location>
        <begin position="39"/>
        <end position="139"/>
    </location>
</feature>
<dbReference type="Ensembl" id="ENSCSAVT00000000260.1">
    <property type="protein sequence ID" value="ENSCSAVP00000000258.1"/>
    <property type="gene ID" value="ENSCSAVG00000000142.1"/>
</dbReference>
<keyword evidence="8" id="KW-1185">Reference proteome</keyword>
<dbReference type="SUPFAM" id="SSF53383">
    <property type="entry name" value="PLP-dependent transferases"/>
    <property type="match status" value="1"/>
</dbReference>
<dbReference type="InterPro" id="IPR050596">
    <property type="entry name" value="AspAT/PAT-like"/>
</dbReference>
<dbReference type="GO" id="GO:0008483">
    <property type="term" value="F:transaminase activity"/>
    <property type="evidence" value="ECO:0007669"/>
    <property type="project" value="UniProtKB-KW"/>
</dbReference>
<accession>H2Y4L0</accession>
<reference evidence="7" key="3">
    <citation type="submission" date="2025-09" db="UniProtKB">
        <authorList>
            <consortium name="Ensembl"/>
        </authorList>
    </citation>
    <scope>IDENTIFICATION</scope>
</reference>
<evidence type="ECO:0000256" key="1">
    <source>
        <dbReference type="ARBA" id="ARBA00001933"/>
    </source>
</evidence>
<evidence type="ECO:0000256" key="4">
    <source>
        <dbReference type="ARBA" id="ARBA00022679"/>
    </source>
</evidence>
<dbReference type="InterPro" id="IPR015424">
    <property type="entry name" value="PyrdxlP-dep_Trfase"/>
</dbReference>
<sequence length="140" mass="15513">MSGGDCLKEALKTSSLASNLQFNEQIKSLNAEKHHIYHLGFGQSPFPPPEFAQKVLMENVADAEYLPVKGLPLLRKMILEFHCKLDDVHHFSDDSCIVGPGTKELIFLLMSVLAGDVLLLSPTWTTYKPQAVLSGHTVYC</sequence>
<reference evidence="8" key="1">
    <citation type="submission" date="2003-08" db="EMBL/GenBank/DDBJ databases">
        <authorList>
            <person name="Birren B."/>
            <person name="Nusbaum C."/>
            <person name="Abebe A."/>
            <person name="Abouelleil A."/>
            <person name="Adekoya E."/>
            <person name="Ait-zahra M."/>
            <person name="Allen N."/>
            <person name="Allen T."/>
            <person name="An P."/>
            <person name="Anderson M."/>
            <person name="Anderson S."/>
            <person name="Arachchi H."/>
            <person name="Armbruster J."/>
            <person name="Bachantsang P."/>
            <person name="Baldwin J."/>
            <person name="Barry A."/>
            <person name="Bayul T."/>
            <person name="Blitshsteyn B."/>
            <person name="Bloom T."/>
            <person name="Blye J."/>
            <person name="Boguslavskiy L."/>
            <person name="Borowsky M."/>
            <person name="Boukhgalter B."/>
            <person name="Brunache A."/>
            <person name="Butler J."/>
            <person name="Calixte N."/>
            <person name="Calvo S."/>
            <person name="Camarata J."/>
            <person name="Campo K."/>
            <person name="Chang J."/>
            <person name="Cheshatsang Y."/>
            <person name="Citroen M."/>
            <person name="Collymore A."/>
            <person name="Considine T."/>
            <person name="Cook A."/>
            <person name="Cooke P."/>
            <person name="Corum B."/>
            <person name="Cuomo C."/>
            <person name="David R."/>
            <person name="Dawoe T."/>
            <person name="Degray S."/>
            <person name="Dodge S."/>
            <person name="Dooley K."/>
            <person name="Dorje P."/>
            <person name="Dorjee K."/>
            <person name="Dorris L."/>
            <person name="Duffey N."/>
            <person name="Dupes A."/>
            <person name="Elkins T."/>
            <person name="Engels R."/>
            <person name="Erickson J."/>
            <person name="Farina A."/>
            <person name="Faro S."/>
            <person name="Ferreira P."/>
            <person name="Fischer H."/>
            <person name="Fitzgerald M."/>
            <person name="Foley K."/>
            <person name="Gage D."/>
            <person name="Galagan J."/>
            <person name="Gearin G."/>
            <person name="Gnerre S."/>
            <person name="Gnirke A."/>
            <person name="Goyette A."/>
            <person name="Graham J."/>
            <person name="Grandbois E."/>
            <person name="Gyaltsen K."/>
            <person name="Hafez N."/>
            <person name="Hagopian D."/>
            <person name="Hagos B."/>
            <person name="Hall J."/>
            <person name="Hatcher B."/>
            <person name="Heller A."/>
            <person name="Higgins H."/>
            <person name="Honan T."/>
            <person name="Horn A."/>
            <person name="Houde N."/>
            <person name="Hughes L."/>
            <person name="Hulme W."/>
            <person name="Husby E."/>
            <person name="Iliev I."/>
            <person name="Jaffe D."/>
            <person name="Jones C."/>
            <person name="Kamal M."/>
            <person name="Kamat A."/>
            <person name="Kamvysselis M."/>
            <person name="Karlsson E."/>
            <person name="Kells C."/>
            <person name="Kieu A."/>
            <person name="Kisner P."/>
            <person name="Kodira C."/>
            <person name="Kulbokas E."/>
            <person name="Labutti K."/>
            <person name="Lama D."/>
            <person name="Landers T."/>
            <person name="Leger J."/>
            <person name="Levine S."/>
            <person name="Lewis D."/>
            <person name="Lewis T."/>
            <person name="Lindblad-toh K."/>
            <person name="Liu X."/>
            <person name="Lokyitsang T."/>
            <person name="Lokyitsang Y."/>
            <person name="Lucien O."/>
            <person name="Lui A."/>
            <person name="Ma L.J."/>
            <person name="Mabbitt R."/>
            <person name="Macdonald J."/>
            <person name="Maclean C."/>
            <person name="Major J."/>
            <person name="Manning J."/>
            <person name="Marabella R."/>
            <person name="Maru K."/>
            <person name="Matthews C."/>
            <person name="Mauceli E."/>
            <person name="Mccarthy M."/>
            <person name="Mcdonough S."/>
            <person name="Mcghee T."/>
            <person name="Meldrim J."/>
            <person name="Meneus L."/>
            <person name="Mesirov J."/>
            <person name="Mihalev A."/>
            <person name="Mihova T."/>
            <person name="Mikkelsen T."/>
            <person name="Mlenga V."/>
            <person name="Moru K."/>
            <person name="Mozes J."/>
            <person name="Mulrain L."/>
            <person name="Munson G."/>
            <person name="Naylor J."/>
            <person name="Newes C."/>
            <person name="Nguyen C."/>
            <person name="Nguyen N."/>
            <person name="Nguyen T."/>
            <person name="Nicol R."/>
            <person name="Nielsen C."/>
            <person name="Nizzari M."/>
            <person name="Norbu C."/>
            <person name="Norbu N."/>
            <person name="O'donnell P."/>
            <person name="Okoawo O."/>
            <person name="O'leary S."/>
            <person name="Omotosho B."/>
            <person name="O'neill K."/>
            <person name="Osman S."/>
            <person name="Parker S."/>
            <person name="Perrin D."/>
            <person name="Phunkhang P."/>
            <person name="Piqani B."/>
            <person name="Purcell S."/>
            <person name="Rachupka T."/>
            <person name="Ramasamy U."/>
            <person name="Rameau R."/>
            <person name="Ray V."/>
            <person name="Raymond C."/>
            <person name="Retta R."/>
            <person name="Richardson S."/>
            <person name="Rise C."/>
            <person name="Rodriguez J."/>
            <person name="Rogers J."/>
            <person name="Rogov P."/>
            <person name="Rutman M."/>
            <person name="Schupbach R."/>
            <person name="Seaman C."/>
            <person name="Settipalli S."/>
            <person name="Sharpe T."/>
            <person name="Sheridan J."/>
            <person name="Sherpa N."/>
            <person name="Shi J."/>
            <person name="Smirnov S."/>
            <person name="Smith C."/>
            <person name="Sougnez C."/>
            <person name="Spencer B."/>
            <person name="Stalker J."/>
            <person name="Stange-thomann N."/>
            <person name="Stavropoulos S."/>
            <person name="Stetson K."/>
            <person name="Stone C."/>
            <person name="Stone S."/>
            <person name="Stubbs M."/>
            <person name="Talamas J."/>
            <person name="Tchuinga P."/>
            <person name="Tenzing P."/>
            <person name="Tesfaye S."/>
            <person name="Theodore J."/>
            <person name="Thoulutsang Y."/>
            <person name="Topham K."/>
            <person name="Towey S."/>
            <person name="Tsamla T."/>
            <person name="Tsomo N."/>
            <person name="Vallee D."/>
            <person name="Vassiliev H."/>
            <person name="Venkataraman V."/>
            <person name="Vinson J."/>
            <person name="Vo A."/>
            <person name="Wade C."/>
            <person name="Wang S."/>
            <person name="Wangchuk T."/>
            <person name="Wangdi T."/>
            <person name="Whittaker C."/>
            <person name="Wilkinson J."/>
            <person name="Wu Y."/>
            <person name="Wyman D."/>
            <person name="Yadav S."/>
            <person name="Yang S."/>
            <person name="Yang X."/>
            <person name="Yeager S."/>
            <person name="Yee E."/>
            <person name="Young G."/>
            <person name="Zainoun J."/>
            <person name="Zembeck L."/>
            <person name="Zimmer A."/>
            <person name="Zody M."/>
            <person name="Lander E."/>
        </authorList>
    </citation>
    <scope>NUCLEOTIDE SEQUENCE [LARGE SCALE GENOMIC DNA]</scope>
</reference>
<dbReference type="eggNOG" id="ENOG502SE3Z">
    <property type="taxonomic scope" value="Eukaryota"/>
</dbReference>
<evidence type="ECO:0000256" key="3">
    <source>
        <dbReference type="ARBA" id="ARBA00022576"/>
    </source>
</evidence>
<keyword evidence="4" id="KW-0808">Transferase</keyword>
<dbReference type="PANTHER" id="PTHR46383">
    <property type="entry name" value="ASPARTATE AMINOTRANSFERASE"/>
    <property type="match status" value="1"/>
</dbReference>
<dbReference type="Gene3D" id="3.90.1150.10">
    <property type="entry name" value="Aspartate Aminotransferase, domain 1"/>
    <property type="match status" value="1"/>
</dbReference>
<proteinExistence type="inferred from homology"/>
<keyword evidence="3" id="KW-0032">Aminotransferase</keyword>
<dbReference type="Proteomes" id="UP000007875">
    <property type="component" value="Unassembled WGS sequence"/>
</dbReference>
<dbReference type="STRING" id="51511.ENSCSAVP00000000258"/>
<dbReference type="InParanoid" id="H2Y4L0"/>
<evidence type="ECO:0000313" key="8">
    <source>
        <dbReference type="Proteomes" id="UP000007875"/>
    </source>
</evidence>
<evidence type="ECO:0000313" key="7">
    <source>
        <dbReference type="Ensembl" id="ENSCSAVP00000000258.1"/>
    </source>
</evidence>
<evidence type="ECO:0000256" key="2">
    <source>
        <dbReference type="ARBA" id="ARBA00007441"/>
    </source>
</evidence>
<dbReference type="GO" id="GO:0030170">
    <property type="term" value="F:pyridoxal phosphate binding"/>
    <property type="evidence" value="ECO:0007669"/>
    <property type="project" value="InterPro"/>
</dbReference>
<dbReference type="InterPro" id="IPR015422">
    <property type="entry name" value="PyrdxlP-dep_Trfase_small"/>
</dbReference>